<gene>
    <name evidence="2" type="ORF">I2I01_07090</name>
</gene>
<accession>A0A931BJJ3</accession>
<organism evidence="2 3">
    <name type="scientific">Hymenobacter properus</name>
    <dbReference type="NCBI Taxonomy" id="2791026"/>
    <lineage>
        <taxon>Bacteria</taxon>
        <taxon>Pseudomonadati</taxon>
        <taxon>Bacteroidota</taxon>
        <taxon>Cytophagia</taxon>
        <taxon>Cytophagales</taxon>
        <taxon>Hymenobacteraceae</taxon>
        <taxon>Hymenobacter</taxon>
    </lineage>
</organism>
<keyword evidence="3" id="KW-1185">Reference proteome</keyword>
<comment type="caution">
    <text evidence="2">The sequence shown here is derived from an EMBL/GenBank/DDBJ whole genome shotgun (WGS) entry which is preliminary data.</text>
</comment>
<dbReference type="InterPro" id="IPR037126">
    <property type="entry name" value="PdaC/RsiV-like_sf"/>
</dbReference>
<sequence length="414" mass="45721">MILLLAGREQVAWAQWAEAPGPIFRFAPPNAVAPPFAGARYRGTVGGQQVTVELNRDKDENGDPALRGTVRFAGRPAVLHCLRAWPDYRPAVALRLVEADSAQPTVGVGFWRADQSVGPRLTGTWTGPTGPPQPFELHEDYHDDQGKLAAVPYEVLMVDYVAVGEQVMRSADWTQRVSQDTVLRHATMYGMYGQAYLHLLGPDTLRPALAELQCPPPAARATGPRQRAGEKLNHVAEARRQGYYEEPRGTEEEYSSLYVEYLDYGLLSWAEDHSYCSGSSACSHGFTHVVYDLNTGAVLTLNDILQPGAAVALRHALARHLRTDDDQSESGSPTGLGGEQSADDSFEWLPLPANDAFGIVEKGLEFQYSDHELLFYRWGPNLVVPWAELLPLLRPDSPVARMLRERGLWLLGPQ</sequence>
<dbReference type="Gene3D" id="3.90.640.20">
    <property type="entry name" value="Heat-shock cognate protein, ATPase"/>
    <property type="match status" value="1"/>
</dbReference>
<dbReference type="AlphaFoldDB" id="A0A931BJJ3"/>
<dbReference type="Proteomes" id="UP000645610">
    <property type="component" value="Unassembled WGS sequence"/>
</dbReference>
<dbReference type="EMBL" id="JADQDP010000002">
    <property type="protein sequence ID" value="MBF9141393.1"/>
    <property type="molecule type" value="Genomic_DNA"/>
</dbReference>
<proteinExistence type="predicted"/>
<feature type="region of interest" description="Disordered" evidence="1">
    <location>
        <begin position="322"/>
        <end position="341"/>
    </location>
</feature>
<dbReference type="RefSeq" id="WP_196285761.1">
    <property type="nucleotide sequence ID" value="NZ_JADQDP010000002.1"/>
</dbReference>
<evidence type="ECO:0000256" key="1">
    <source>
        <dbReference type="SAM" id="MobiDB-lite"/>
    </source>
</evidence>
<evidence type="ECO:0000313" key="3">
    <source>
        <dbReference type="Proteomes" id="UP000645610"/>
    </source>
</evidence>
<evidence type="ECO:0008006" key="4">
    <source>
        <dbReference type="Google" id="ProtNLM"/>
    </source>
</evidence>
<name>A0A931BJJ3_9BACT</name>
<reference evidence="2 3" key="1">
    <citation type="submission" date="2020-11" db="EMBL/GenBank/DDBJ databases">
        <authorList>
            <person name="Kim M.K."/>
        </authorList>
    </citation>
    <scope>NUCLEOTIDE SEQUENCE [LARGE SCALE GENOMIC DNA]</scope>
    <source>
        <strain evidence="2 3">BT439</strain>
    </source>
</reference>
<protein>
    <recommendedName>
        <fullName evidence="4">DUF3298 domain-containing protein</fullName>
    </recommendedName>
</protein>
<evidence type="ECO:0000313" key="2">
    <source>
        <dbReference type="EMBL" id="MBF9141393.1"/>
    </source>
</evidence>